<protein>
    <recommendedName>
        <fullName evidence="4">Core Histone H2A/H2B/H3 domain-containing protein</fullName>
    </recommendedName>
</protein>
<dbReference type="AlphaFoldDB" id="A0A484NTQ5"/>
<accession>A0A484NTQ5</accession>
<comment type="similarity">
    <text evidence="2">Belongs to the histone H2B family.</text>
</comment>
<evidence type="ECO:0000259" key="4">
    <source>
        <dbReference type="Pfam" id="PF00125"/>
    </source>
</evidence>
<keyword evidence="6" id="KW-1185">Reference proteome</keyword>
<dbReference type="Proteomes" id="UP000595140">
    <property type="component" value="Unassembled WGS sequence"/>
</dbReference>
<dbReference type="GO" id="GO:0005634">
    <property type="term" value="C:nucleus"/>
    <property type="evidence" value="ECO:0007669"/>
    <property type="project" value="UniProtKB-ARBA"/>
</dbReference>
<sequence length="203" mass="21507">MAPKKQARRTTAVVTSRKVVEKTVQVVVTPGNHGGGVETEKQQPCSASSVAAEVVSLLSKEEPTVHRTVSVECNTGDPPAARMTKKRKRAAGGGGEAEYKRYVYKVLKQVHPDLGISARAMAVINNLMADMFERIAAEAAALAKYVSRRTLSSREIQDAVKLVLPGELGKHAVAEGAKAVAAYAGYINGGGSRNPKSPPSKTK</sequence>
<dbReference type="Gene3D" id="1.10.20.10">
    <property type="entry name" value="Histone, subunit A"/>
    <property type="match status" value="1"/>
</dbReference>
<dbReference type="PRINTS" id="PR00621">
    <property type="entry name" value="HISTONEH2B"/>
</dbReference>
<dbReference type="EMBL" id="OOIL02006885">
    <property type="protein sequence ID" value="VFR03457.1"/>
    <property type="molecule type" value="Genomic_DNA"/>
</dbReference>
<feature type="region of interest" description="Disordered" evidence="3">
    <location>
        <begin position="71"/>
        <end position="92"/>
    </location>
</feature>
<dbReference type="FunFam" id="1.10.20.10:FF:000043">
    <property type="entry name" value="Histone H2B"/>
    <property type="match status" value="1"/>
</dbReference>
<name>A0A484NTQ5_9ASTE</name>
<dbReference type="SMART" id="SM00427">
    <property type="entry name" value="H2B"/>
    <property type="match status" value="1"/>
</dbReference>
<dbReference type="GO" id="GO:0003677">
    <property type="term" value="F:DNA binding"/>
    <property type="evidence" value="ECO:0007669"/>
    <property type="project" value="InterPro"/>
</dbReference>
<feature type="domain" description="Core Histone H2A/H2B/H3" evidence="4">
    <location>
        <begin position="96"/>
        <end position="162"/>
    </location>
</feature>
<evidence type="ECO:0000256" key="3">
    <source>
        <dbReference type="SAM" id="MobiDB-lite"/>
    </source>
</evidence>
<dbReference type="Pfam" id="PF00125">
    <property type="entry name" value="Histone"/>
    <property type="match status" value="1"/>
</dbReference>
<gene>
    <name evidence="5" type="ORF">CCAM_LOCUS45232</name>
</gene>
<comment type="function">
    <text evidence="1">Core component of nucleosome. Nucleosomes wrap and compact DNA into chromatin, limiting DNA accessibility to the cellular machineries which require DNA as a template. Histones thereby play a central role in transcription regulation, DNA repair, DNA replication and chromosomal stability. DNA accessibility is regulated via a complex set of post-translational modifications of histones, also called histone code, and nucleosome remodeling.</text>
</comment>
<dbReference type="InterPro" id="IPR009072">
    <property type="entry name" value="Histone-fold"/>
</dbReference>
<dbReference type="InterPro" id="IPR007125">
    <property type="entry name" value="H2A/H2B/H3"/>
</dbReference>
<organism evidence="5 6">
    <name type="scientific">Cuscuta campestris</name>
    <dbReference type="NCBI Taxonomy" id="132261"/>
    <lineage>
        <taxon>Eukaryota</taxon>
        <taxon>Viridiplantae</taxon>
        <taxon>Streptophyta</taxon>
        <taxon>Embryophyta</taxon>
        <taxon>Tracheophyta</taxon>
        <taxon>Spermatophyta</taxon>
        <taxon>Magnoliopsida</taxon>
        <taxon>eudicotyledons</taxon>
        <taxon>Gunneridae</taxon>
        <taxon>Pentapetalae</taxon>
        <taxon>asterids</taxon>
        <taxon>lamiids</taxon>
        <taxon>Solanales</taxon>
        <taxon>Convolvulaceae</taxon>
        <taxon>Cuscuteae</taxon>
        <taxon>Cuscuta</taxon>
        <taxon>Cuscuta subgen. Grammica</taxon>
        <taxon>Cuscuta sect. Cleistogrammica</taxon>
    </lineage>
</organism>
<dbReference type="GO" id="GO:0000786">
    <property type="term" value="C:nucleosome"/>
    <property type="evidence" value="ECO:0007669"/>
    <property type="project" value="InterPro"/>
</dbReference>
<proteinExistence type="inferred from homology"/>
<dbReference type="SUPFAM" id="SSF47113">
    <property type="entry name" value="Histone-fold"/>
    <property type="match status" value="1"/>
</dbReference>
<evidence type="ECO:0000313" key="6">
    <source>
        <dbReference type="Proteomes" id="UP000595140"/>
    </source>
</evidence>
<evidence type="ECO:0000256" key="2">
    <source>
        <dbReference type="ARBA" id="ARBA00006846"/>
    </source>
</evidence>
<dbReference type="InterPro" id="IPR000558">
    <property type="entry name" value="Histone_H2B"/>
</dbReference>
<dbReference type="GO" id="GO:0046982">
    <property type="term" value="F:protein heterodimerization activity"/>
    <property type="evidence" value="ECO:0007669"/>
    <property type="project" value="InterPro"/>
</dbReference>
<dbReference type="GO" id="GO:0030527">
    <property type="term" value="F:structural constituent of chromatin"/>
    <property type="evidence" value="ECO:0007669"/>
    <property type="project" value="InterPro"/>
</dbReference>
<dbReference type="CDD" id="cd22910">
    <property type="entry name" value="HFD_H2B"/>
    <property type="match status" value="1"/>
</dbReference>
<evidence type="ECO:0000256" key="1">
    <source>
        <dbReference type="ARBA" id="ARBA00002001"/>
    </source>
</evidence>
<reference evidence="5 6" key="1">
    <citation type="submission" date="2018-04" db="EMBL/GenBank/DDBJ databases">
        <authorList>
            <person name="Vogel A."/>
        </authorList>
    </citation>
    <scope>NUCLEOTIDE SEQUENCE [LARGE SCALE GENOMIC DNA]</scope>
</reference>
<evidence type="ECO:0000313" key="5">
    <source>
        <dbReference type="EMBL" id="VFR03457.1"/>
    </source>
</evidence>
<dbReference type="PANTHER" id="PTHR23428">
    <property type="entry name" value="HISTONE H2B"/>
    <property type="match status" value="1"/>
</dbReference>